<dbReference type="RefSeq" id="WP_147894461.1">
    <property type="nucleotide sequence ID" value="NZ_BAAANR010000001.1"/>
</dbReference>
<evidence type="ECO:0000313" key="9">
    <source>
        <dbReference type="EMBL" id="TXK13824.1"/>
    </source>
</evidence>
<dbReference type="Proteomes" id="UP000321034">
    <property type="component" value="Unassembled WGS sequence"/>
</dbReference>
<dbReference type="PROSITE" id="PS50926">
    <property type="entry name" value="TRAM"/>
    <property type="match status" value="1"/>
</dbReference>
<dbReference type="NCBIfam" id="NF045515">
    <property type="entry name" value="Glp_gephyrin"/>
    <property type="match status" value="1"/>
</dbReference>
<dbReference type="GO" id="GO:0046872">
    <property type="term" value="F:metal ion binding"/>
    <property type="evidence" value="ECO:0007669"/>
    <property type="project" value="UniProtKB-UniRule"/>
</dbReference>
<feature type="domain" description="TRAM" evidence="8">
    <location>
        <begin position="359"/>
        <end position="411"/>
    </location>
</feature>
<dbReference type="SUPFAM" id="SSF63867">
    <property type="entry name" value="MoeA C-terminal domain-like"/>
    <property type="match status" value="1"/>
</dbReference>
<dbReference type="CDD" id="cd00887">
    <property type="entry name" value="MoeA"/>
    <property type="match status" value="1"/>
</dbReference>
<keyword evidence="5 7" id="KW-0501">Molybdenum cofactor biosynthesis</keyword>
<protein>
    <recommendedName>
        <fullName evidence="7">Molybdopterin molybdenumtransferase</fullName>
        <ecNumber evidence="7">2.10.1.1</ecNumber>
    </recommendedName>
</protein>
<dbReference type="GO" id="GO:0005829">
    <property type="term" value="C:cytosol"/>
    <property type="evidence" value="ECO:0007669"/>
    <property type="project" value="TreeGrafter"/>
</dbReference>
<dbReference type="InterPro" id="IPR001453">
    <property type="entry name" value="MoaB/Mog_dom"/>
</dbReference>
<comment type="similarity">
    <text evidence="3 7">Belongs to the MoeA family.</text>
</comment>
<dbReference type="InterPro" id="IPR036688">
    <property type="entry name" value="MoeA_C_domain_IV_sf"/>
</dbReference>
<dbReference type="Gene3D" id="3.90.105.10">
    <property type="entry name" value="Molybdopterin biosynthesis moea protein, domain 2"/>
    <property type="match status" value="1"/>
</dbReference>
<dbReference type="Pfam" id="PF00994">
    <property type="entry name" value="MoCF_biosynth"/>
    <property type="match status" value="1"/>
</dbReference>
<dbReference type="SMART" id="SM00852">
    <property type="entry name" value="MoCF_biosynth"/>
    <property type="match status" value="1"/>
</dbReference>
<evidence type="ECO:0000313" key="10">
    <source>
        <dbReference type="Proteomes" id="UP000321034"/>
    </source>
</evidence>
<dbReference type="OrthoDB" id="9804758at2"/>
<evidence type="ECO:0000256" key="5">
    <source>
        <dbReference type="ARBA" id="ARBA00023150"/>
    </source>
</evidence>
<dbReference type="Pfam" id="PF03453">
    <property type="entry name" value="MoeA_N"/>
    <property type="match status" value="1"/>
</dbReference>
<reference evidence="9 10" key="1">
    <citation type="submission" date="2019-08" db="EMBL/GenBank/DDBJ databases">
        <authorList>
            <person name="Dong K."/>
        </authorList>
    </citation>
    <scope>NUCLEOTIDE SEQUENCE [LARGE SCALE GENOMIC DNA]</scope>
    <source>
        <strain evidence="9 10">JCM14558</strain>
    </source>
</reference>
<comment type="catalytic activity">
    <reaction evidence="6">
        <text>adenylyl-molybdopterin + molybdate = Mo-molybdopterin + AMP + H(+)</text>
        <dbReference type="Rhea" id="RHEA:35047"/>
        <dbReference type="ChEBI" id="CHEBI:15378"/>
        <dbReference type="ChEBI" id="CHEBI:36264"/>
        <dbReference type="ChEBI" id="CHEBI:62727"/>
        <dbReference type="ChEBI" id="CHEBI:71302"/>
        <dbReference type="ChEBI" id="CHEBI:456215"/>
        <dbReference type="EC" id="2.10.1.1"/>
    </reaction>
</comment>
<sequence>MRTVAEHRAHVLGAVRRLPADEVPLTIAAGRTLAADVVTALDLPLWDNAAMDGFAVRFADVRAASPDAPVSLRVVADVPAGSEADPPLRDGEAARIMTGAPLPTAADTVVPFEATRTGLADSLSATTVVAAPRALGAHVRRRADDIAVGDVVLPAGARLGAWQMGAAAAAGASTVRVTRAPRVAVVSTGDELRPLGSALRRGQIPESNATLLATLVTEADADIVLRESVGDEAGAFFAVLDRARAAGADVVVTSGGVSAGAFEVVKIALGGEDSVRFVSVAMQPGRPQAFGALPGGALFFGLPGNPVGVAVSFELFVRPALLRLQGRADLDRPVLRLPAASGWRTPPARRQYVPVRVIRDDPGRWTVSTVVAEGSGAHRAGALGRADAYAVVEPGSPDIGPGDLVDVMLLS</sequence>
<gene>
    <name evidence="9" type="ORF">FVP77_06085</name>
</gene>
<comment type="function">
    <text evidence="1 7">Catalyzes the insertion of molybdate into adenylated molybdopterin with the concomitant release of AMP.</text>
</comment>
<keyword evidence="10" id="KW-1185">Reference proteome</keyword>
<comment type="caution">
    <text evidence="9">The sequence shown here is derived from an EMBL/GenBank/DDBJ whole genome shotgun (WGS) entry which is preliminary data.</text>
</comment>
<evidence type="ECO:0000256" key="2">
    <source>
        <dbReference type="ARBA" id="ARBA00005046"/>
    </source>
</evidence>
<evidence type="ECO:0000259" key="8">
    <source>
        <dbReference type="PROSITE" id="PS50926"/>
    </source>
</evidence>
<dbReference type="Pfam" id="PF03454">
    <property type="entry name" value="MoeA_C"/>
    <property type="match status" value="1"/>
</dbReference>
<evidence type="ECO:0000256" key="4">
    <source>
        <dbReference type="ARBA" id="ARBA00022505"/>
    </source>
</evidence>
<dbReference type="InterPro" id="IPR038987">
    <property type="entry name" value="MoeA-like"/>
</dbReference>
<keyword evidence="7 9" id="KW-0808">Transferase</keyword>
<dbReference type="AlphaFoldDB" id="A0A5C8I772"/>
<accession>A0A5C8I772</accession>
<evidence type="ECO:0000256" key="3">
    <source>
        <dbReference type="ARBA" id="ARBA00010763"/>
    </source>
</evidence>
<dbReference type="InterPro" id="IPR005110">
    <property type="entry name" value="MoeA_linker/N"/>
</dbReference>
<keyword evidence="7" id="KW-0460">Magnesium</keyword>
<dbReference type="Gene3D" id="2.170.190.11">
    <property type="entry name" value="Molybdopterin biosynthesis moea protein, domain 3"/>
    <property type="match status" value="1"/>
</dbReference>
<comment type="pathway">
    <text evidence="2 7">Cofactor biosynthesis; molybdopterin biosynthesis.</text>
</comment>
<dbReference type="SUPFAM" id="SSF63882">
    <property type="entry name" value="MoeA N-terminal region -like"/>
    <property type="match status" value="1"/>
</dbReference>
<dbReference type="Gene3D" id="3.40.980.10">
    <property type="entry name" value="MoaB/Mog-like domain"/>
    <property type="match status" value="1"/>
</dbReference>
<dbReference type="InterPro" id="IPR005111">
    <property type="entry name" value="MoeA_C_domain_IV"/>
</dbReference>
<dbReference type="InterPro" id="IPR002792">
    <property type="entry name" value="TRAM_dom"/>
</dbReference>
<evidence type="ECO:0000256" key="1">
    <source>
        <dbReference type="ARBA" id="ARBA00002901"/>
    </source>
</evidence>
<dbReference type="GO" id="GO:0061599">
    <property type="term" value="F:molybdopterin molybdotransferase activity"/>
    <property type="evidence" value="ECO:0007669"/>
    <property type="project" value="UniProtKB-UniRule"/>
</dbReference>
<evidence type="ECO:0000256" key="6">
    <source>
        <dbReference type="ARBA" id="ARBA00047317"/>
    </source>
</evidence>
<dbReference type="EMBL" id="VRSV01000001">
    <property type="protein sequence ID" value="TXK13824.1"/>
    <property type="molecule type" value="Genomic_DNA"/>
</dbReference>
<dbReference type="Gene3D" id="2.40.340.10">
    <property type="entry name" value="MoeA, C-terminal, domain IV"/>
    <property type="match status" value="1"/>
</dbReference>
<dbReference type="EC" id="2.10.1.1" evidence="7"/>
<proteinExistence type="inferred from homology"/>
<evidence type="ECO:0000256" key="7">
    <source>
        <dbReference type="RuleBase" id="RU365090"/>
    </source>
</evidence>
<dbReference type="PANTHER" id="PTHR10192">
    <property type="entry name" value="MOLYBDOPTERIN BIOSYNTHESIS PROTEIN"/>
    <property type="match status" value="1"/>
</dbReference>
<keyword evidence="4 7" id="KW-0500">Molybdenum</keyword>
<dbReference type="SUPFAM" id="SSF53218">
    <property type="entry name" value="Molybdenum cofactor biosynthesis proteins"/>
    <property type="match status" value="1"/>
</dbReference>
<name>A0A5C8I772_9MICO</name>
<dbReference type="InterPro" id="IPR036425">
    <property type="entry name" value="MoaB/Mog-like_dom_sf"/>
</dbReference>
<dbReference type="UniPathway" id="UPA00344"/>
<dbReference type="PANTHER" id="PTHR10192:SF5">
    <property type="entry name" value="GEPHYRIN"/>
    <property type="match status" value="1"/>
</dbReference>
<comment type="cofactor">
    <cofactor evidence="7">
        <name>Mg(2+)</name>
        <dbReference type="ChEBI" id="CHEBI:18420"/>
    </cofactor>
</comment>
<dbReference type="GO" id="GO:0006777">
    <property type="term" value="P:Mo-molybdopterin cofactor biosynthetic process"/>
    <property type="evidence" value="ECO:0007669"/>
    <property type="project" value="UniProtKB-UniRule"/>
</dbReference>
<organism evidence="9 10">
    <name type="scientific">Microbacterium hatanonis</name>
    <dbReference type="NCBI Taxonomy" id="404366"/>
    <lineage>
        <taxon>Bacteria</taxon>
        <taxon>Bacillati</taxon>
        <taxon>Actinomycetota</taxon>
        <taxon>Actinomycetes</taxon>
        <taxon>Micrococcales</taxon>
        <taxon>Microbacteriaceae</taxon>
        <taxon>Microbacterium</taxon>
    </lineage>
</organism>
<dbReference type="InterPro" id="IPR036135">
    <property type="entry name" value="MoeA_linker/N_sf"/>
</dbReference>
<keyword evidence="7" id="KW-0479">Metal-binding</keyword>